<comment type="similarity">
    <text evidence="5">Belongs to the methyltransferase superfamily. UbiG/COQ3 family.</text>
</comment>
<dbReference type="GO" id="GO:0032259">
    <property type="term" value="P:methylation"/>
    <property type="evidence" value="ECO:0007669"/>
    <property type="project" value="UniProtKB-KW"/>
</dbReference>
<dbReference type="InterPro" id="IPR029063">
    <property type="entry name" value="SAM-dependent_MTases_sf"/>
</dbReference>
<dbReference type="EMBL" id="JAUHLI010000003">
    <property type="protein sequence ID" value="MEE2000597.1"/>
    <property type="molecule type" value="Genomic_DNA"/>
</dbReference>
<dbReference type="NCBIfam" id="TIGR01983">
    <property type="entry name" value="UbiG"/>
    <property type="match status" value="1"/>
</dbReference>
<dbReference type="RefSeq" id="WP_330127741.1">
    <property type="nucleotide sequence ID" value="NZ_JAUHLI010000003.1"/>
</dbReference>
<evidence type="ECO:0000256" key="2">
    <source>
        <dbReference type="ARBA" id="ARBA00022679"/>
    </source>
</evidence>
<feature type="binding site" evidence="5">
    <location>
        <position position="130"/>
    </location>
    <ligand>
        <name>S-adenosyl-L-methionine</name>
        <dbReference type="ChEBI" id="CHEBI:59789"/>
    </ligand>
</feature>
<evidence type="ECO:0000256" key="1">
    <source>
        <dbReference type="ARBA" id="ARBA00022603"/>
    </source>
</evidence>
<accession>A0ABU7J2E3</accession>
<feature type="binding site" evidence="5">
    <location>
        <position position="86"/>
    </location>
    <ligand>
        <name>S-adenosyl-L-methionine</name>
        <dbReference type="ChEBI" id="CHEBI:59789"/>
    </ligand>
</feature>
<dbReference type="PANTHER" id="PTHR43464:SF19">
    <property type="entry name" value="UBIQUINONE BIOSYNTHESIS O-METHYLTRANSFERASE, MITOCHONDRIAL"/>
    <property type="match status" value="1"/>
</dbReference>
<keyword evidence="4 5" id="KW-0949">S-adenosyl-L-methionine</keyword>
<dbReference type="InterPro" id="IPR010233">
    <property type="entry name" value="UbiG_MeTrfase"/>
</dbReference>
<dbReference type="Proteomes" id="UP001336314">
    <property type="component" value="Unassembled WGS sequence"/>
</dbReference>
<evidence type="ECO:0000256" key="5">
    <source>
        <dbReference type="HAMAP-Rule" id="MF_00472"/>
    </source>
</evidence>
<evidence type="ECO:0000256" key="4">
    <source>
        <dbReference type="ARBA" id="ARBA00022691"/>
    </source>
</evidence>
<dbReference type="GO" id="GO:0102208">
    <property type="term" value="F:2-polyprenyl-6-hydroxyphenol methylase activity"/>
    <property type="evidence" value="ECO:0007669"/>
    <property type="project" value="UniProtKB-EC"/>
</dbReference>
<keyword evidence="7" id="KW-1185">Reference proteome</keyword>
<dbReference type="Pfam" id="PF13489">
    <property type="entry name" value="Methyltransf_23"/>
    <property type="match status" value="1"/>
</dbReference>
<keyword evidence="2 5" id="KW-0808">Transferase</keyword>
<reference evidence="6 7" key="1">
    <citation type="submission" date="2023-07" db="EMBL/GenBank/DDBJ databases">
        <title>Alkalimonas sp., MEB108 novel, alkaliphilic bacterium isolated from Lonar Lake, India.</title>
        <authorList>
            <person name="Joshi A."/>
            <person name="Thite S."/>
        </authorList>
    </citation>
    <scope>NUCLEOTIDE SEQUENCE [LARGE SCALE GENOMIC DNA]</scope>
    <source>
        <strain evidence="6 7">MEB108</strain>
    </source>
</reference>
<evidence type="ECO:0000313" key="6">
    <source>
        <dbReference type="EMBL" id="MEE2000597.1"/>
    </source>
</evidence>
<comment type="pathway">
    <text evidence="5">Cofactor biosynthesis; ubiquinone biosynthesis.</text>
</comment>
<keyword evidence="3 5" id="KW-0831">Ubiquinone biosynthesis</keyword>
<gene>
    <name evidence="5 6" type="primary">ubiG</name>
    <name evidence="6" type="ORF">QWY20_03960</name>
</gene>
<dbReference type="PANTHER" id="PTHR43464">
    <property type="entry name" value="METHYLTRANSFERASE"/>
    <property type="match status" value="1"/>
</dbReference>
<evidence type="ECO:0000313" key="7">
    <source>
        <dbReference type="Proteomes" id="UP001336314"/>
    </source>
</evidence>
<dbReference type="CDD" id="cd02440">
    <property type="entry name" value="AdoMet_MTases"/>
    <property type="match status" value="1"/>
</dbReference>
<comment type="caution">
    <text evidence="6">The sequence shown here is derived from an EMBL/GenBank/DDBJ whole genome shotgun (WGS) entry which is preliminary data.</text>
</comment>
<dbReference type="HAMAP" id="MF_00472">
    <property type="entry name" value="UbiG"/>
    <property type="match status" value="1"/>
</dbReference>
<feature type="binding site" evidence="5">
    <location>
        <position position="65"/>
    </location>
    <ligand>
        <name>S-adenosyl-L-methionine</name>
        <dbReference type="ChEBI" id="CHEBI:59789"/>
    </ligand>
</feature>
<sequence>MADIPVQPLPANVDAAEIAKFNDIASRWWDPDGEFKPLHLLNPTRLGYISDQLGGLFGKTVIDVGCGGGILAESMARAGAKVTGIDMADEALMVARLHALEAGIAVDYQQSTAEHYALQAAGQFELVTCMEMLEHVPEPASVVQACADLVAPGGTVVFSTINKSWKAYAMAIVGAEYLLRLVPKGTHEYAKFIRPSLLMRYAEQAGLTITGATGLHFNPLSNTFKVGPGLDVNYFVVAKKPLN</sequence>
<comment type="catalytic activity">
    <reaction evidence="5">
        <text>a 3-(all-trans-polyprenyl)benzene-1,2-diol + S-adenosyl-L-methionine = a 2-methoxy-6-(all-trans-polyprenyl)phenol + S-adenosyl-L-homocysteine + H(+)</text>
        <dbReference type="Rhea" id="RHEA:31411"/>
        <dbReference type="Rhea" id="RHEA-COMP:9550"/>
        <dbReference type="Rhea" id="RHEA-COMP:9551"/>
        <dbReference type="ChEBI" id="CHEBI:15378"/>
        <dbReference type="ChEBI" id="CHEBI:57856"/>
        <dbReference type="ChEBI" id="CHEBI:59789"/>
        <dbReference type="ChEBI" id="CHEBI:62729"/>
        <dbReference type="ChEBI" id="CHEBI:62731"/>
        <dbReference type="EC" id="2.1.1.222"/>
    </reaction>
</comment>
<dbReference type="EC" id="2.1.1.222" evidence="5"/>
<name>A0ABU7J2E3_9GAMM</name>
<organism evidence="6 7">
    <name type="scientific">Alkalimonas cellulosilytica</name>
    <dbReference type="NCBI Taxonomy" id="3058395"/>
    <lineage>
        <taxon>Bacteria</taxon>
        <taxon>Pseudomonadati</taxon>
        <taxon>Pseudomonadota</taxon>
        <taxon>Gammaproteobacteria</taxon>
        <taxon>Alkalimonas</taxon>
    </lineage>
</organism>
<comment type="catalytic activity">
    <reaction evidence="5">
        <text>a 3-demethylubiquinol + S-adenosyl-L-methionine = a ubiquinol + S-adenosyl-L-homocysteine + H(+)</text>
        <dbReference type="Rhea" id="RHEA:44380"/>
        <dbReference type="Rhea" id="RHEA-COMP:9566"/>
        <dbReference type="Rhea" id="RHEA-COMP:10914"/>
        <dbReference type="ChEBI" id="CHEBI:15378"/>
        <dbReference type="ChEBI" id="CHEBI:17976"/>
        <dbReference type="ChEBI" id="CHEBI:57856"/>
        <dbReference type="ChEBI" id="CHEBI:59789"/>
        <dbReference type="ChEBI" id="CHEBI:84422"/>
        <dbReference type="EC" id="2.1.1.64"/>
    </reaction>
</comment>
<dbReference type="Gene3D" id="3.40.50.150">
    <property type="entry name" value="Vaccinia Virus protein VP39"/>
    <property type="match status" value="1"/>
</dbReference>
<feature type="binding site" evidence="5">
    <location>
        <position position="45"/>
    </location>
    <ligand>
        <name>S-adenosyl-L-methionine</name>
        <dbReference type="ChEBI" id="CHEBI:59789"/>
    </ligand>
</feature>
<dbReference type="SUPFAM" id="SSF53335">
    <property type="entry name" value="S-adenosyl-L-methionine-dependent methyltransferases"/>
    <property type="match status" value="1"/>
</dbReference>
<comment type="function">
    <text evidence="5">O-methyltransferase that catalyzes the 2 O-methylation steps in the ubiquinone biosynthetic pathway.</text>
</comment>
<keyword evidence="1 5" id="KW-0489">Methyltransferase</keyword>
<protein>
    <recommendedName>
        <fullName evidence="5">Ubiquinone biosynthesis O-methyltransferase</fullName>
    </recommendedName>
    <alternativeName>
        <fullName evidence="5">2-polyprenyl-6-hydroxyphenol methylase</fullName>
        <ecNumber evidence="5">2.1.1.222</ecNumber>
    </alternativeName>
    <alternativeName>
        <fullName evidence="5">3-demethylubiquinone 3-O-methyltransferase</fullName>
        <ecNumber evidence="5">2.1.1.64</ecNumber>
    </alternativeName>
</protein>
<evidence type="ECO:0000256" key="3">
    <source>
        <dbReference type="ARBA" id="ARBA00022688"/>
    </source>
</evidence>
<dbReference type="GO" id="GO:0061542">
    <property type="term" value="F:3-demethylubiquinol 3-O-methyltransferase activity"/>
    <property type="evidence" value="ECO:0007669"/>
    <property type="project" value="UniProtKB-EC"/>
</dbReference>
<dbReference type="EC" id="2.1.1.64" evidence="5"/>
<proteinExistence type="inferred from homology"/>